<reference evidence="1 2" key="1">
    <citation type="submission" date="2012-10" db="EMBL/GenBank/DDBJ databases">
        <title>Genome sequence of Vibrio Cholerae HENC-02.</title>
        <authorList>
            <person name="Eppinger M."/>
            <person name="Hasan N.A."/>
            <person name="Sengamalay N."/>
            <person name="Hine E."/>
            <person name="Su Q."/>
            <person name="Daugherty S.C."/>
            <person name="Young S."/>
            <person name="Sadzewicz L."/>
            <person name="Tallon L."/>
            <person name="Cebula T.A."/>
            <person name="Ravel J."/>
            <person name="Colwell R.R."/>
        </authorList>
    </citation>
    <scope>NUCLEOTIDE SEQUENCE [LARGE SCALE GENOMIC DNA]</scope>
    <source>
        <strain evidence="1 2">HENC-02</strain>
    </source>
</reference>
<evidence type="ECO:0000313" key="1">
    <source>
        <dbReference type="EMBL" id="EKM27789.1"/>
    </source>
</evidence>
<name>A0A454CNF6_VIBHA</name>
<dbReference type="Proteomes" id="UP000008367">
    <property type="component" value="Unassembled WGS sequence"/>
</dbReference>
<accession>A0A454CNF6</accession>
<sequence length="9" mass="1052">MLDNSFVAR</sequence>
<gene>
    <name evidence="1" type="primary">csrA</name>
    <name evidence="1" type="ORF">VCHENC02_0122A</name>
</gene>
<evidence type="ECO:0000313" key="2">
    <source>
        <dbReference type="Proteomes" id="UP000008367"/>
    </source>
</evidence>
<dbReference type="EMBL" id="AJSR01002780">
    <property type="protein sequence ID" value="EKM27789.1"/>
    <property type="molecule type" value="Genomic_DNA"/>
</dbReference>
<proteinExistence type="predicted"/>
<comment type="caution">
    <text evidence="1">The sequence shown here is derived from an EMBL/GenBank/DDBJ whole genome shotgun (WGS) entry which is preliminary data.</text>
</comment>
<feature type="non-terminal residue" evidence="1">
    <location>
        <position position="9"/>
    </location>
</feature>
<protein>
    <submittedName>
        <fullName evidence="1">Carbon storage regulator</fullName>
    </submittedName>
</protein>
<organism evidence="1 2">
    <name type="scientific">Vibrio harveyi</name>
    <name type="common">Beneckea harveyi</name>
    <dbReference type="NCBI Taxonomy" id="669"/>
    <lineage>
        <taxon>Bacteria</taxon>
        <taxon>Pseudomonadati</taxon>
        <taxon>Pseudomonadota</taxon>
        <taxon>Gammaproteobacteria</taxon>
        <taxon>Vibrionales</taxon>
        <taxon>Vibrionaceae</taxon>
        <taxon>Vibrio</taxon>
    </lineage>
</organism>